<keyword evidence="3" id="KW-1185">Reference proteome</keyword>
<gene>
    <name evidence="2" type="ORF">GSU69_00355</name>
</gene>
<dbReference type="Proteomes" id="UP000464597">
    <property type="component" value="Chromosome"/>
</dbReference>
<evidence type="ECO:0000313" key="3">
    <source>
        <dbReference type="Proteomes" id="UP000464597"/>
    </source>
</evidence>
<feature type="region of interest" description="Disordered" evidence="1">
    <location>
        <begin position="21"/>
        <end position="58"/>
    </location>
</feature>
<dbReference type="EMBL" id="CP047180">
    <property type="protein sequence ID" value="QHC61305.1"/>
    <property type="molecule type" value="Genomic_DNA"/>
</dbReference>
<evidence type="ECO:0000313" key="2">
    <source>
        <dbReference type="EMBL" id="QHC61305.1"/>
    </source>
</evidence>
<dbReference type="RefSeq" id="WP_159421719.1">
    <property type="nucleotide sequence ID" value="NZ_CP047180.1"/>
</dbReference>
<protein>
    <submittedName>
        <fullName evidence="2">Uncharacterized protein</fullName>
    </submittedName>
</protein>
<sequence length="58" mass="6437">MSEDKSGDEVTKEQIHDLIYKGSVPLNKGEHDSFFGSKPGKGQHMTAQEGQAFLQEED</sequence>
<evidence type="ECO:0000256" key="1">
    <source>
        <dbReference type="SAM" id="MobiDB-lite"/>
    </source>
</evidence>
<name>A0ABX6GUV6_9MICO</name>
<accession>A0ABX6GUV6</accession>
<organism evidence="2 3">
    <name type="scientific">Rathayibacter festucae</name>
    <dbReference type="NCBI Taxonomy" id="110937"/>
    <lineage>
        <taxon>Bacteria</taxon>
        <taxon>Bacillati</taxon>
        <taxon>Actinomycetota</taxon>
        <taxon>Actinomycetes</taxon>
        <taxon>Micrococcales</taxon>
        <taxon>Microbacteriaceae</taxon>
        <taxon>Rathayibacter</taxon>
    </lineage>
</organism>
<proteinExistence type="predicted"/>
<reference evidence="3" key="1">
    <citation type="submission" date="2019-12" db="EMBL/GenBank/DDBJ databases">
        <title>Complete and draft genome sequences of new strains and members of some known species of the genus Rathayibacter isolated from plants.</title>
        <authorList>
            <person name="Tarlachkov S.V."/>
            <person name="Starodumova I.P."/>
            <person name="Dorofeeva L.V."/>
            <person name="Prisyazhnaya N.V."/>
            <person name="Leyn S."/>
            <person name="Zlamal J."/>
            <person name="Elan M."/>
            <person name="Osterman A.L."/>
            <person name="Nadler S."/>
            <person name="Subbotin S.A."/>
            <person name="Evtushenko L.I."/>
        </authorList>
    </citation>
    <scope>NUCLEOTIDE SEQUENCE [LARGE SCALE GENOMIC DNA]</scope>
    <source>
        <strain evidence="3">VKM Ac-2802</strain>
    </source>
</reference>